<evidence type="ECO:0000313" key="2">
    <source>
        <dbReference type="Proteomes" id="UP000740883"/>
    </source>
</evidence>
<feature type="non-terminal residue" evidence="1">
    <location>
        <position position="210"/>
    </location>
</feature>
<dbReference type="OrthoDB" id="2195904at2759"/>
<accession>A0A9P6GV04</accession>
<reference evidence="1 2" key="1">
    <citation type="journal article" date="2020" name="Genome Biol. Evol.">
        <title>Comparative genomics of strictly vertically transmitted, feminizing microsporidia endosymbionts of amphipod crustaceans.</title>
        <authorList>
            <person name="Cormier A."/>
            <person name="Chebbi M.A."/>
            <person name="Giraud I."/>
            <person name="Wattier R."/>
            <person name="Teixeira M."/>
            <person name="Gilbert C."/>
            <person name="Rigaud T."/>
            <person name="Cordaux R."/>
        </authorList>
    </citation>
    <scope>NUCLEOTIDE SEQUENCE [LARGE SCALE GENOMIC DNA]</scope>
    <source>
        <strain evidence="1 2">Ou3-Ou53</strain>
    </source>
</reference>
<evidence type="ECO:0008006" key="3">
    <source>
        <dbReference type="Google" id="ProtNLM"/>
    </source>
</evidence>
<proteinExistence type="predicted"/>
<organism evidence="1 2">
    <name type="scientific">Nosema granulosis</name>
    <dbReference type="NCBI Taxonomy" id="83296"/>
    <lineage>
        <taxon>Eukaryota</taxon>
        <taxon>Fungi</taxon>
        <taxon>Fungi incertae sedis</taxon>
        <taxon>Microsporidia</taxon>
        <taxon>Nosematidae</taxon>
        <taxon>Nosema</taxon>
    </lineage>
</organism>
<comment type="caution">
    <text evidence="1">The sequence shown here is derived from an EMBL/GenBank/DDBJ whole genome shotgun (WGS) entry which is preliminary data.</text>
</comment>
<dbReference type="AlphaFoldDB" id="A0A9P6GV04"/>
<protein>
    <recommendedName>
        <fullName evidence="3">Retrotransposon gag domain-containing protein</fullName>
    </recommendedName>
</protein>
<gene>
    <name evidence="1" type="ORF">NGRA_3572</name>
</gene>
<evidence type="ECO:0000313" key="1">
    <source>
        <dbReference type="EMBL" id="KAF9744815.1"/>
    </source>
</evidence>
<dbReference type="Proteomes" id="UP000740883">
    <property type="component" value="Unassembled WGS sequence"/>
</dbReference>
<dbReference type="EMBL" id="SBJO01001501">
    <property type="protein sequence ID" value="KAF9744815.1"/>
    <property type="molecule type" value="Genomic_DNA"/>
</dbReference>
<name>A0A9P6GV04_9MICR</name>
<keyword evidence="2" id="KW-1185">Reference proteome</keyword>
<sequence>MFSSKYLFYVQKQQRKAACAPVPSTKAKAFEDCTQNYEDNQNNNLTTANVSSSEPQNLTAASTLVFTNNMTEKEVKRELFILECESEFDNIPHKTKMMMVIKKSDSKLKDWFYEKGTDGTLPDTWEDFKAQIVDLCMEQALESLQRYNNEPWSSYVSRLKDKALSSKIPEQEVFKKLRRERAPETFRQLFYSFGVTLDSVIERINEFETN</sequence>